<comment type="subunit">
    <text evidence="2">Interacts with COX5B; this interaction may contribute to localize PYROXD2 to the inner face of the inner mitochondrial membrane.</text>
</comment>
<evidence type="ECO:0000256" key="1">
    <source>
        <dbReference type="ARBA" id="ARBA00037217"/>
    </source>
</evidence>
<evidence type="ECO:0000313" key="6">
    <source>
        <dbReference type="Proteomes" id="UP000596427"/>
    </source>
</evidence>
<dbReference type="PANTHER" id="PTHR10668">
    <property type="entry name" value="PHYTOENE DEHYDROGENASE"/>
    <property type="match status" value="1"/>
</dbReference>
<gene>
    <name evidence="5" type="ORF">EZH22_02040</name>
</gene>
<evidence type="ECO:0000256" key="2">
    <source>
        <dbReference type="ARBA" id="ARBA00038825"/>
    </source>
</evidence>
<evidence type="ECO:0000256" key="3">
    <source>
        <dbReference type="ARBA" id="ARBA00040298"/>
    </source>
</evidence>
<dbReference type="InterPro" id="IPR002937">
    <property type="entry name" value="Amino_oxidase"/>
</dbReference>
<name>A0A974PP89_9HYPH</name>
<protein>
    <recommendedName>
        <fullName evidence="3">Pyridine nucleotide-disulfide oxidoreductase domain-containing protein 2</fullName>
    </recommendedName>
</protein>
<dbReference type="AlphaFoldDB" id="A0A974PP89"/>
<organism evidence="5 6">
    <name type="scientific">Xanthobacter dioxanivorans</name>
    <dbReference type="NCBI Taxonomy" id="2528964"/>
    <lineage>
        <taxon>Bacteria</taxon>
        <taxon>Pseudomonadati</taxon>
        <taxon>Pseudomonadota</taxon>
        <taxon>Alphaproteobacteria</taxon>
        <taxon>Hyphomicrobiales</taxon>
        <taxon>Xanthobacteraceae</taxon>
        <taxon>Xanthobacter</taxon>
    </lineage>
</organism>
<accession>A0A974PP89</accession>
<evidence type="ECO:0000259" key="4">
    <source>
        <dbReference type="Pfam" id="PF01593"/>
    </source>
</evidence>
<dbReference type="InterPro" id="IPR036188">
    <property type="entry name" value="FAD/NAD-bd_sf"/>
</dbReference>
<reference evidence="5 6" key="1">
    <citation type="submission" date="2020-10" db="EMBL/GenBank/DDBJ databases">
        <title>Degradation of 1,4-Dioxane by Xanthobacter sp. YN2, via a Novel Group-2 Soluble Di-Iron Monooxygenase.</title>
        <authorList>
            <person name="Ma F."/>
            <person name="Wang Y."/>
            <person name="Yang J."/>
            <person name="Guo H."/>
            <person name="Su D."/>
            <person name="Yu L."/>
        </authorList>
    </citation>
    <scope>NUCLEOTIDE SEQUENCE [LARGE SCALE GENOMIC DNA]</scope>
    <source>
        <strain evidence="5 6">YN2</strain>
    </source>
</reference>
<dbReference type="PANTHER" id="PTHR10668:SF103">
    <property type="entry name" value="PYRIDINE NUCLEOTIDE-DISULFIDE OXIDOREDUCTASE DOMAIN-CONTAINING PROTEIN 2"/>
    <property type="match status" value="1"/>
</dbReference>
<dbReference type="Gene3D" id="3.90.660.50">
    <property type="match status" value="1"/>
</dbReference>
<evidence type="ECO:0000313" key="5">
    <source>
        <dbReference type="EMBL" id="QRG07244.1"/>
    </source>
</evidence>
<sequence length="524" mass="56494">MASHDVVIVGAGHNTLTAAAYLARCGVSVQLLERHDQVGGGAVSRSITLPGFVHDVHATGVAHLQAHPIVTHDELGLLSKYGLEFVYPDASFMSVFEDGVTIGCYKDLDRTCADIAKISQKDAQSYRRMADFMAQIGPMIGMSMNRPPGRFGGFVALIEQTPFGAELIQAMLKSAYDVIIENFEDPRIRIHFLKWVAEALCGPEEKTTGINMFFLIGASHSAPAGLVKGGTQKLSDAMLACIEANGGSVRLNAPVKRLINSGGEVKSVELESGEIVTAKKAVIAAIHPHLLDRHVEGLDAGLVRRARSTTSSLFAEMVVHGALSARPSWKVGEAPHTALGVNLIGEMELEGFRRIFDDLRYGDLPKDYIGHVAVHTNFDPSRAPAGEHTLYHLGLAPYALRGGAQRWDDLKEERADWMMAQLEKFAPGVQASVKARRVDSPLDMERYSPSFQKGDIMGLGSYLYQSLGLRPTAELSQYAVPGAKGLYLSGPFMHPGGGLTGGGRAVAMKLMDDAGVDYTKVILS</sequence>
<dbReference type="EMBL" id="CP063362">
    <property type="protein sequence ID" value="QRG07244.1"/>
    <property type="molecule type" value="Genomic_DNA"/>
</dbReference>
<proteinExistence type="predicted"/>
<dbReference type="RefSeq" id="WP_203194157.1">
    <property type="nucleotide sequence ID" value="NZ_CP063362.1"/>
</dbReference>
<comment type="function">
    <text evidence="1">Probable oxidoreductase that may play a role as regulator of mitochondrial function.</text>
</comment>
<keyword evidence="6" id="KW-1185">Reference proteome</keyword>
<dbReference type="Pfam" id="PF01593">
    <property type="entry name" value="Amino_oxidase"/>
    <property type="match status" value="1"/>
</dbReference>
<dbReference type="SUPFAM" id="SSF51905">
    <property type="entry name" value="FAD/NAD(P)-binding domain"/>
    <property type="match status" value="1"/>
</dbReference>
<dbReference type="KEGG" id="xdi:EZH22_02040"/>
<dbReference type="GO" id="GO:0016491">
    <property type="term" value="F:oxidoreductase activity"/>
    <property type="evidence" value="ECO:0007669"/>
    <property type="project" value="InterPro"/>
</dbReference>
<feature type="domain" description="Amine oxidase" evidence="4">
    <location>
        <begin position="16"/>
        <end position="436"/>
    </location>
</feature>
<dbReference type="Gene3D" id="3.50.50.60">
    <property type="entry name" value="FAD/NAD(P)-binding domain"/>
    <property type="match status" value="2"/>
</dbReference>
<dbReference type="Proteomes" id="UP000596427">
    <property type="component" value="Chromosome"/>
</dbReference>